<feature type="binding site" evidence="7">
    <location>
        <position position="163"/>
    </location>
    <ligand>
        <name>FMN</name>
        <dbReference type="ChEBI" id="CHEBI:58210"/>
    </ligand>
</feature>
<comment type="caution">
    <text evidence="9">The sequence shown here is derived from an EMBL/GenBank/DDBJ whole genome shotgun (WGS) entry which is preliminary data.</text>
</comment>
<dbReference type="OrthoDB" id="9770452at2"/>
<dbReference type="Proteomes" id="UP000321548">
    <property type="component" value="Unassembled WGS sequence"/>
</dbReference>
<reference evidence="9 10" key="1">
    <citation type="submission" date="2019-06" db="EMBL/GenBank/DDBJ databases">
        <title>Quisquiliibacterium sp. nov., isolated from a maize field.</title>
        <authorList>
            <person name="Lin S.-Y."/>
            <person name="Tsai C.-F."/>
            <person name="Young C.-C."/>
        </authorList>
    </citation>
    <scope>NUCLEOTIDE SEQUENCE [LARGE SCALE GENOMIC DNA]</scope>
    <source>
        <strain evidence="9 10">CC-CFT501</strain>
    </source>
</reference>
<dbReference type="FunFam" id="3.20.20.70:FF:000029">
    <property type="entry name" value="L-lactate dehydrogenase"/>
    <property type="match status" value="1"/>
</dbReference>
<evidence type="ECO:0000256" key="2">
    <source>
        <dbReference type="ARBA" id="ARBA00022630"/>
    </source>
</evidence>
<feature type="binding site" evidence="7">
    <location>
        <position position="286"/>
    </location>
    <ligand>
        <name>glyoxylate</name>
        <dbReference type="ChEBI" id="CHEBI:36655"/>
    </ligand>
</feature>
<dbReference type="InterPro" id="IPR013785">
    <property type="entry name" value="Aldolase_TIM"/>
</dbReference>
<keyword evidence="4" id="KW-0560">Oxidoreductase</keyword>
<feature type="active site" description="Proton acceptor" evidence="6">
    <location>
        <position position="283"/>
    </location>
</feature>
<feature type="binding site" evidence="7">
    <location>
        <position position="172"/>
    </location>
    <ligand>
        <name>glyoxylate</name>
        <dbReference type="ChEBI" id="CHEBI:36655"/>
    </ligand>
</feature>
<feature type="binding site" evidence="7">
    <location>
        <begin position="337"/>
        <end position="338"/>
    </location>
    <ligand>
        <name>FMN</name>
        <dbReference type="ChEBI" id="CHEBI:58210"/>
    </ligand>
</feature>
<feature type="binding site" evidence="7">
    <location>
        <position position="135"/>
    </location>
    <ligand>
        <name>FMN</name>
        <dbReference type="ChEBI" id="CHEBI:58210"/>
    </ligand>
</feature>
<feature type="binding site" evidence="7">
    <location>
        <begin position="85"/>
        <end position="87"/>
    </location>
    <ligand>
        <name>FMN</name>
        <dbReference type="ChEBI" id="CHEBI:58210"/>
    </ligand>
</feature>
<organism evidence="9 10">
    <name type="scientific">Zeimonas arvi</name>
    <dbReference type="NCBI Taxonomy" id="2498847"/>
    <lineage>
        <taxon>Bacteria</taxon>
        <taxon>Pseudomonadati</taxon>
        <taxon>Pseudomonadota</taxon>
        <taxon>Betaproteobacteria</taxon>
        <taxon>Burkholderiales</taxon>
        <taxon>Burkholderiaceae</taxon>
        <taxon>Zeimonas</taxon>
    </lineage>
</organism>
<evidence type="ECO:0000256" key="7">
    <source>
        <dbReference type="PIRSR" id="PIRSR000138-2"/>
    </source>
</evidence>
<dbReference type="AlphaFoldDB" id="A0A5C8P5L6"/>
<feature type="binding site" evidence="7">
    <location>
        <position position="281"/>
    </location>
    <ligand>
        <name>FMN</name>
        <dbReference type="ChEBI" id="CHEBI:58210"/>
    </ligand>
</feature>
<evidence type="ECO:0000256" key="6">
    <source>
        <dbReference type="PIRSR" id="PIRSR000138-1"/>
    </source>
</evidence>
<dbReference type="EMBL" id="VDUY01000001">
    <property type="protein sequence ID" value="TXL68525.1"/>
    <property type="molecule type" value="Genomic_DNA"/>
</dbReference>
<dbReference type="Pfam" id="PF01070">
    <property type="entry name" value="FMN_dh"/>
    <property type="match status" value="1"/>
</dbReference>
<protein>
    <submittedName>
        <fullName evidence="9">Alpha-hydroxy-acid oxidizing protein</fullName>
    </submittedName>
</protein>
<dbReference type="GO" id="GO:0010181">
    <property type="term" value="F:FMN binding"/>
    <property type="evidence" value="ECO:0007669"/>
    <property type="project" value="InterPro"/>
</dbReference>
<dbReference type="InterPro" id="IPR008259">
    <property type="entry name" value="FMN_hydac_DH_AS"/>
</dbReference>
<comment type="similarity">
    <text evidence="5">Belongs to the FMN-dependent alpha-hydroxy acid dehydrogenase family.</text>
</comment>
<dbReference type="PANTHER" id="PTHR10578:SF107">
    <property type="entry name" value="2-HYDROXYACID OXIDASE 1"/>
    <property type="match status" value="1"/>
</dbReference>
<feature type="binding site" evidence="7">
    <location>
        <position position="283"/>
    </location>
    <ligand>
        <name>glyoxylate</name>
        <dbReference type="ChEBI" id="CHEBI:36655"/>
    </ligand>
</feature>
<evidence type="ECO:0000256" key="1">
    <source>
        <dbReference type="ARBA" id="ARBA00001917"/>
    </source>
</evidence>
<evidence type="ECO:0000313" key="9">
    <source>
        <dbReference type="EMBL" id="TXL68525.1"/>
    </source>
</evidence>
<name>A0A5C8P5L6_9BURK</name>
<keyword evidence="3 7" id="KW-0288">FMN</keyword>
<comment type="cofactor">
    <cofactor evidence="1">
        <name>FMN</name>
        <dbReference type="ChEBI" id="CHEBI:58210"/>
    </cofactor>
</comment>
<dbReference type="PIRSF" id="PIRSF000138">
    <property type="entry name" value="Al-hdrx_acd_dh"/>
    <property type="match status" value="1"/>
</dbReference>
<dbReference type="SUPFAM" id="SSF51395">
    <property type="entry name" value="FMN-linked oxidoreductases"/>
    <property type="match status" value="1"/>
</dbReference>
<keyword evidence="10" id="KW-1185">Reference proteome</keyword>
<evidence type="ECO:0000256" key="3">
    <source>
        <dbReference type="ARBA" id="ARBA00022643"/>
    </source>
</evidence>
<feature type="binding site" evidence="7">
    <location>
        <position position="259"/>
    </location>
    <ligand>
        <name>FMN</name>
        <dbReference type="ChEBI" id="CHEBI:58210"/>
    </ligand>
</feature>
<dbReference type="InterPro" id="IPR012133">
    <property type="entry name" value="Alpha-hydoxy_acid_DH_FMN"/>
</dbReference>
<dbReference type="PROSITE" id="PS51349">
    <property type="entry name" value="FMN_HYDROXY_ACID_DH_2"/>
    <property type="match status" value="1"/>
</dbReference>
<feature type="binding site" evidence="7">
    <location>
        <position position="114"/>
    </location>
    <ligand>
        <name>FMN</name>
        <dbReference type="ChEBI" id="CHEBI:58210"/>
    </ligand>
</feature>
<dbReference type="GO" id="GO:0016614">
    <property type="term" value="F:oxidoreductase activity, acting on CH-OH group of donors"/>
    <property type="evidence" value="ECO:0007669"/>
    <property type="project" value="UniProtKB-ARBA"/>
</dbReference>
<keyword evidence="2 7" id="KW-0285">Flavoprotein</keyword>
<feature type="binding site" evidence="7">
    <location>
        <begin position="314"/>
        <end position="318"/>
    </location>
    <ligand>
        <name>FMN</name>
        <dbReference type="ChEBI" id="CHEBI:58210"/>
    </ligand>
</feature>
<dbReference type="RefSeq" id="WP_147702665.1">
    <property type="nucleotide sequence ID" value="NZ_VDUY01000001.1"/>
</dbReference>
<feature type="domain" description="FMN hydroxy acid dehydrogenase" evidence="8">
    <location>
        <begin position="6"/>
        <end position="388"/>
    </location>
</feature>
<sequence length="392" mass="41560">MSLAEQALAGALSIADLRRIARRRLPRAVFEFIDGGAEDELTLAGNRRAFERRRIVRRVLIDVSEPSMRTSLLGAPAAAPFVIAPMGSCALAWPEADLAIARAACAAGIPYTLSTMSTTSIERMAKAVQGRLWFQLYVLREQASTDKLVERAAAAGYEALAVTVDLQAGGKRERDLRNGISLPPKMSARHVLDGMLHPSWALQMLRAGLPQFENVRGLLGDEGAGPTIAARVGQNLNPAWNWDDLARLRDRWPRKLLVKGVEHPDDARRMVSMGVDALWVSNHGGRQLDGAIASADALPRIADAVGGKAEILVDSGVRRGIDALKARALGAGAVAIGRAALFGAAAGGEAGARRAIEILTGELALAMKLSGTPDIDSVGRALLDGEPTQGGD</sequence>
<feature type="binding site" evidence="7">
    <location>
        <position position="137"/>
    </location>
    <ligand>
        <name>glyoxylate</name>
        <dbReference type="ChEBI" id="CHEBI:36655"/>
    </ligand>
</feature>
<evidence type="ECO:0000259" key="8">
    <source>
        <dbReference type="PROSITE" id="PS51349"/>
    </source>
</evidence>
<evidence type="ECO:0000313" key="10">
    <source>
        <dbReference type="Proteomes" id="UP000321548"/>
    </source>
</evidence>
<dbReference type="PANTHER" id="PTHR10578">
    <property type="entry name" value="S -2-HYDROXY-ACID OXIDASE-RELATED"/>
    <property type="match status" value="1"/>
</dbReference>
<gene>
    <name evidence="9" type="ORF">FHP08_02250</name>
</gene>
<dbReference type="Gene3D" id="3.20.20.70">
    <property type="entry name" value="Aldolase class I"/>
    <property type="match status" value="1"/>
</dbReference>
<evidence type="ECO:0000256" key="5">
    <source>
        <dbReference type="ARBA" id="ARBA00024042"/>
    </source>
</evidence>
<dbReference type="PROSITE" id="PS00557">
    <property type="entry name" value="FMN_HYDROXY_ACID_DH_1"/>
    <property type="match status" value="1"/>
</dbReference>
<proteinExistence type="inferred from homology"/>
<dbReference type="InterPro" id="IPR000262">
    <property type="entry name" value="FMN-dep_DH"/>
</dbReference>
<dbReference type="InterPro" id="IPR037396">
    <property type="entry name" value="FMN_HAD"/>
</dbReference>
<accession>A0A5C8P5L6</accession>
<evidence type="ECO:0000256" key="4">
    <source>
        <dbReference type="ARBA" id="ARBA00023002"/>
    </source>
</evidence>